<feature type="transmembrane region" description="Helical" evidence="9">
    <location>
        <begin position="162"/>
        <end position="188"/>
    </location>
</feature>
<dbReference type="InterPro" id="IPR004837">
    <property type="entry name" value="NaCa_Exmemb"/>
</dbReference>
<evidence type="ECO:0000256" key="1">
    <source>
        <dbReference type="ARBA" id="ARBA00004141"/>
    </source>
</evidence>
<evidence type="ECO:0000256" key="5">
    <source>
        <dbReference type="ARBA" id="ARBA00022692"/>
    </source>
</evidence>
<keyword evidence="7 9" id="KW-0472">Membrane</keyword>
<keyword evidence="4" id="KW-0813">Transport</keyword>
<feature type="compositionally biased region" description="Basic and acidic residues" evidence="8">
    <location>
        <begin position="293"/>
        <end position="306"/>
    </location>
</feature>
<dbReference type="PANTHER" id="PTHR10846:SF73">
    <property type="entry name" value="SODIUM_CALCIUM EXCHANGER MEMBRANE REGION DOMAIN-CONTAINING PROTEIN"/>
    <property type="match status" value="1"/>
</dbReference>
<evidence type="ECO:0000313" key="12">
    <source>
        <dbReference type="Proteomes" id="UP001217089"/>
    </source>
</evidence>
<evidence type="ECO:0000256" key="9">
    <source>
        <dbReference type="SAM" id="Phobius"/>
    </source>
</evidence>
<feature type="transmembrane region" description="Helical" evidence="9">
    <location>
        <begin position="30"/>
        <end position="48"/>
    </location>
</feature>
<keyword evidence="3" id="KW-0050">Antiport</keyword>
<evidence type="ECO:0000256" key="6">
    <source>
        <dbReference type="ARBA" id="ARBA00022989"/>
    </source>
</evidence>
<keyword evidence="6 9" id="KW-1133">Transmembrane helix</keyword>
<feature type="transmembrane region" description="Helical" evidence="9">
    <location>
        <begin position="120"/>
        <end position="142"/>
    </location>
</feature>
<protein>
    <recommendedName>
        <fullName evidence="10">Sodium/calcium exchanger membrane region domain-containing protein</fullName>
    </recommendedName>
</protein>
<evidence type="ECO:0000259" key="10">
    <source>
        <dbReference type="Pfam" id="PF01699"/>
    </source>
</evidence>
<dbReference type="PANTHER" id="PTHR10846">
    <property type="entry name" value="SODIUM/POTASSIUM/CALCIUM EXCHANGER"/>
    <property type="match status" value="1"/>
</dbReference>
<dbReference type="EMBL" id="JARBDR010000342">
    <property type="protein sequence ID" value="KAJ8314335.1"/>
    <property type="molecule type" value="Genomic_DNA"/>
</dbReference>
<evidence type="ECO:0000256" key="4">
    <source>
        <dbReference type="ARBA" id="ARBA00022568"/>
    </source>
</evidence>
<feature type="region of interest" description="Disordered" evidence="8">
    <location>
        <begin position="270"/>
        <end position="309"/>
    </location>
</feature>
<dbReference type="Gene3D" id="1.20.1420.30">
    <property type="entry name" value="NCX, central ion-binding region"/>
    <property type="match status" value="2"/>
</dbReference>
<name>A0ABQ9FDG3_TEGGR</name>
<reference evidence="11 12" key="1">
    <citation type="submission" date="2022-12" db="EMBL/GenBank/DDBJ databases">
        <title>Chromosome-level genome of Tegillarca granosa.</title>
        <authorList>
            <person name="Kim J."/>
        </authorList>
    </citation>
    <scope>NUCLEOTIDE SEQUENCE [LARGE SCALE GENOMIC DNA]</scope>
    <source>
        <strain evidence="11">Teg-2019</strain>
        <tissue evidence="11">Adductor muscle</tissue>
    </source>
</reference>
<keyword evidence="12" id="KW-1185">Reference proteome</keyword>
<comment type="similarity">
    <text evidence="2">Belongs to the Ca(2+):cation antiporter (CaCA) (TC 2.A.19) family. SLC24A subfamily.</text>
</comment>
<feature type="transmembrane region" description="Helical" evidence="9">
    <location>
        <begin position="219"/>
        <end position="239"/>
    </location>
</feature>
<organism evidence="11 12">
    <name type="scientific">Tegillarca granosa</name>
    <name type="common">Malaysian cockle</name>
    <name type="synonym">Anadara granosa</name>
    <dbReference type="NCBI Taxonomy" id="220873"/>
    <lineage>
        <taxon>Eukaryota</taxon>
        <taxon>Metazoa</taxon>
        <taxon>Spiralia</taxon>
        <taxon>Lophotrochozoa</taxon>
        <taxon>Mollusca</taxon>
        <taxon>Bivalvia</taxon>
        <taxon>Autobranchia</taxon>
        <taxon>Pteriomorphia</taxon>
        <taxon>Arcoida</taxon>
        <taxon>Arcoidea</taxon>
        <taxon>Arcidae</taxon>
        <taxon>Tegillarca</taxon>
    </lineage>
</organism>
<keyword evidence="4" id="KW-0109">Calcium transport</keyword>
<feature type="domain" description="Sodium/calcium exchanger membrane region" evidence="10">
    <location>
        <begin position="157"/>
        <end position="238"/>
    </location>
</feature>
<keyword evidence="4" id="KW-0406">Ion transport</keyword>
<sequence length="364" mass="41355">MTTRQKWRDLTTGHSFNSRTKSKLQYKRTIQFYIILFLFLVFTVSTWVSKWSRIKTVNNSNHLHRESRDQLHYHDGQLHRQKRDISELLEDEENKSCLPRSVDEFPGNFMTFEDTRDGGFFIHILIAVYLFGALAIVCDDYFVASLEMICEGVFVAKSDVGIGTIVGSAVFNVLVIIGVCGVFAGMVVTLTWWPLVRDCLYYTLSVLAMILVINDGEVYWYEALILFLMYVIYIIIMYFNKRLEDYFEGLYEKFKARRGIIEDAAEEKQSLIESEGGKPIKPEGGKRNSFNESDERVKSAESETRFSESSGNELTASLIATGDAIDIPDTVMGLTLLAAGTSVPDCLASLFVARDGRLWRHGGI</sequence>
<dbReference type="Proteomes" id="UP001217089">
    <property type="component" value="Unassembled WGS sequence"/>
</dbReference>
<evidence type="ECO:0000313" key="11">
    <source>
        <dbReference type="EMBL" id="KAJ8314335.1"/>
    </source>
</evidence>
<feature type="compositionally biased region" description="Basic and acidic residues" evidence="8">
    <location>
        <begin position="270"/>
        <end position="286"/>
    </location>
</feature>
<dbReference type="InterPro" id="IPR004481">
    <property type="entry name" value="K/Na/Ca-exchanger"/>
</dbReference>
<accession>A0ABQ9FDG3</accession>
<evidence type="ECO:0000256" key="2">
    <source>
        <dbReference type="ARBA" id="ARBA00005364"/>
    </source>
</evidence>
<evidence type="ECO:0000256" key="8">
    <source>
        <dbReference type="SAM" id="MobiDB-lite"/>
    </source>
</evidence>
<keyword evidence="4" id="KW-0106">Calcium</keyword>
<comment type="caution">
    <text evidence="11">The sequence shown here is derived from an EMBL/GenBank/DDBJ whole genome shotgun (WGS) entry which is preliminary data.</text>
</comment>
<evidence type="ECO:0000256" key="7">
    <source>
        <dbReference type="ARBA" id="ARBA00023136"/>
    </source>
</evidence>
<proteinExistence type="inferred from homology"/>
<dbReference type="InterPro" id="IPR044880">
    <property type="entry name" value="NCX_ion-bd_dom_sf"/>
</dbReference>
<comment type="subcellular location">
    <subcellularLocation>
        <location evidence="1">Membrane</location>
        <topology evidence="1">Multi-pass membrane protein</topology>
    </subcellularLocation>
</comment>
<feature type="domain" description="Sodium/calcium exchanger membrane region" evidence="10">
    <location>
        <begin position="314"/>
        <end position="356"/>
    </location>
</feature>
<gene>
    <name evidence="11" type="ORF">KUTeg_008896</name>
</gene>
<evidence type="ECO:0000256" key="3">
    <source>
        <dbReference type="ARBA" id="ARBA00022449"/>
    </source>
</evidence>
<keyword evidence="5 9" id="KW-0812">Transmembrane</keyword>
<dbReference type="Pfam" id="PF01699">
    <property type="entry name" value="Na_Ca_ex"/>
    <property type="match status" value="2"/>
</dbReference>